<dbReference type="EMBL" id="JAHRHJ020003813">
    <property type="protein sequence ID" value="KAH9290564.1"/>
    <property type="molecule type" value="Genomic_DNA"/>
</dbReference>
<comment type="caution">
    <text evidence="1">The sequence shown here is derived from an EMBL/GenBank/DDBJ whole genome shotgun (WGS) entry which is preliminary data.</text>
</comment>
<proteinExistence type="predicted"/>
<gene>
    <name evidence="1" type="ORF">KI387_034681</name>
</gene>
<feature type="non-terminal residue" evidence="1">
    <location>
        <position position="216"/>
    </location>
</feature>
<organism evidence="1 2">
    <name type="scientific">Taxus chinensis</name>
    <name type="common">Chinese yew</name>
    <name type="synonym">Taxus wallichiana var. chinensis</name>
    <dbReference type="NCBI Taxonomy" id="29808"/>
    <lineage>
        <taxon>Eukaryota</taxon>
        <taxon>Viridiplantae</taxon>
        <taxon>Streptophyta</taxon>
        <taxon>Embryophyta</taxon>
        <taxon>Tracheophyta</taxon>
        <taxon>Spermatophyta</taxon>
        <taxon>Pinopsida</taxon>
        <taxon>Pinidae</taxon>
        <taxon>Conifers II</taxon>
        <taxon>Cupressales</taxon>
        <taxon>Taxaceae</taxon>
        <taxon>Taxus</taxon>
    </lineage>
</organism>
<protein>
    <submittedName>
        <fullName evidence="1">Uncharacterized protein</fullName>
    </submittedName>
</protein>
<evidence type="ECO:0000313" key="1">
    <source>
        <dbReference type="EMBL" id="KAH9290564.1"/>
    </source>
</evidence>
<keyword evidence="2" id="KW-1185">Reference proteome</keyword>
<accession>A0AA38C4B2</accession>
<sequence>MILMKFFNIDEIFQYWLDEVDGKVKNVGTTDTKVISWTCGDENDNREQEKADLRQLDIVKIEHEPLDKQEDENFGITNEEYKMDIECLVTENIMRPKETCIFFVITFVCAGIRKDNLKVIRVKMNNKEKWKRIKENGKLEKPTWDPGGTEEYKGSESKKIRMKINYENEDISKRTNHMHGFSSPPWEYDAGASLKKQSRVKFKFFDISVCYAQDLR</sequence>
<evidence type="ECO:0000313" key="2">
    <source>
        <dbReference type="Proteomes" id="UP000824469"/>
    </source>
</evidence>
<reference evidence="1 2" key="1">
    <citation type="journal article" date="2021" name="Nat. Plants">
        <title>The Taxus genome provides insights into paclitaxel biosynthesis.</title>
        <authorList>
            <person name="Xiong X."/>
            <person name="Gou J."/>
            <person name="Liao Q."/>
            <person name="Li Y."/>
            <person name="Zhou Q."/>
            <person name="Bi G."/>
            <person name="Li C."/>
            <person name="Du R."/>
            <person name="Wang X."/>
            <person name="Sun T."/>
            <person name="Guo L."/>
            <person name="Liang H."/>
            <person name="Lu P."/>
            <person name="Wu Y."/>
            <person name="Zhang Z."/>
            <person name="Ro D.K."/>
            <person name="Shang Y."/>
            <person name="Huang S."/>
            <person name="Yan J."/>
        </authorList>
    </citation>
    <scope>NUCLEOTIDE SEQUENCE [LARGE SCALE GENOMIC DNA]</scope>
    <source>
        <strain evidence="1">Ta-2019</strain>
    </source>
</reference>
<name>A0AA38C4B2_TAXCH</name>
<dbReference type="AlphaFoldDB" id="A0AA38C4B2"/>
<dbReference type="Proteomes" id="UP000824469">
    <property type="component" value="Unassembled WGS sequence"/>
</dbReference>